<dbReference type="InterPro" id="IPR002305">
    <property type="entry name" value="aa-tRNA-synth_Ic"/>
</dbReference>
<dbReference type="GO" id="GO:0005759">
    <property type="term" value="C:mitochondrial matrix"/>
    <property type="evidence" value="ECO:0007669"/>
    <property type="project" value="TreeGrafter"/>
</dbReference>
<keyword evidence="7 9" id="KW-0030">Aminoacyl-tRNA synthetase</keyword>
<organism evidence="11 12">
    <name type="scientific">Hucho hucho</name>
    <name type="common">huchen</name>
    <dbReference type="NCBI Taxonomy" id="62062"/>
    <lineage>
        <taxon>Eukaryota</taxon>
        <taxon>Metazoa</taxon>
        <taxon>Chordata</taxon>
        <taxon>Craniata</taxon>
        <taxon>Vertebrata</taxon>
        <taxon>Euteleostomi</taxon>
        <taxon>Actinopterygii</taxon>
        <taxon>Neopterygii</taxon>
        <taxon>Teleostei</taxon>
        <taxon>Protacanthopterygii</taxon>
        <taxon>Salmoniformes</taxon>
        <taxon>Salmonidae</taxon>
        <taxon>Salmoninae</taxon>
        <taxon>Hucho</taxon>
    </lineage>
</organism>
<dbReference type="PRINTS" id="PR01039">
    <property type="entry name" value="TRNASYNTHTRP"/>
</dbReference>
<reference evidence="11" key="3">
    <citation type="submission" date="2025-09" db="UniProtKB">
        <authorList>
            <consortium name="Ensembl"/>
        </authorList>
    </citation>
    <scope>IDENTIFICATION</scope>
</reference>
<dbReference type="InterPro" id="IPR014729">
    <property type="entry name" value="Rossmann-like_a/b/a_fold"/>
</dbReference>
<accession>A0A4W5MWH4</accession>
<evidence type="ECO:0000256" key="9">
    <source>
        <dbReference type="RuleBase" id="RU363036"/>
    </source>
</evidence>
<dbReference type="Proteomes" id="UP000314982">
    <property type="component" value="Unassembled WGS sequence"/>
</dbReference>
<dbReference type="GeneTree" id="ENSGT00940000153724"/>
<evidence type="ECO:0000256" key="4">
    <source>
        <dbReference type="ARBA" id="ARBA00022741"/>
    </source>
</evidence>
<dbReference type="EC" id="6.1.1.2" evidence="2"/>
<evidence type="ECO:0000256" key="10">
    <source>
        <dbReference type="SAM" id="Phobius"/>
    </source>
</evidence>
<evidence type="ECO:0000256" key="7">
    <source>
        <dbReference type="ARBA" id="ARBA00023146"/>
    </source>
</evidence>
<feature type="transmembrane region" description="Helical" evidence="10">
    <location>
        <begin position="29"/>
        <end position="53"/>
    </location>
</feature>
<dbReference type="Pfam" id="PF00579">
    <property type="entry name" value="tRNA-synt_1b"/>
    <property type="match status" value="1"/>
</dbReference>
<name>A0A4W5MWH4_9TELE</name>
<dbReference type="GO" id="GO:0005524">
    <property type="term" value="F:ATP binding"/>
    <property type="evidence" value="ECO:0007669"/>
    <property type="project" value="UniProtKB-KW"/>
</dbReference>
<comment type="similarity">
    <text evidence="1 9">Belongs to the class-I aminoacyl-tRNA synthetase family.</text>
</comment>
<evidence type="ECO:0000256" key="1">
    <source>
        <dbReference type="ARBA" id="ARBA00005594"/>
    </source>
</evidence>
<protein>
    <recommendedName>
        <fullName evidence="2">tryptophan--tRNA ligase</fullName>
        <ecNumber evidence="2">6.1.1.2</ecNumber>
    </recommendedName>
    <alternativeName>
        <fullName evidence="8">Tryptophanyl-tRNA synthetase</fullName>
    </alternativeName>
</protein>
<dbReference type="Ensembl" id="ENSHHUT00000044962.1">
    <property type="protein sequence ID" value="ENSHHUP00000043336.1"/>
    <property type="gene ID" value="ENSHHUG00000026617.1"/>
</dbReference>
<dbReference type="PANTHER" id="PTHR43766:SF1">
    <property type="entry name" value="TRYPTOPHAN--TRNA LIGASE, MITOCHONDRIAL"/>
    <property type="match status" value="1"/>
</dbReference>
<dbReference type="SUPFAM" id="SSF52374">
    <property type="entry name" value="Nucleotidylyl transferase"/>
    <property type="match status" value="1"/>
</dbReference>
<keyword evidence="3 9" id="KW-0436">Ligase</keyword>
<reference evidence="11" key="2">
    <citation type="submission" date="2025-08" db="UniProtKB">
        <authorList>
            <consortium name="Ensembl"/>
        </authorList>
    </citation>
    <scope>IDENTIFICATION</scope>
</reference>
<reference evidence="12" key="1">
    <citation type="submission" date="2018-06" db="EMBL/GenBank/DDBJ databases">
        <title>Genome assembly of Danube salmon.</title>
        <authorList>
            <person name="Macqueen D.J."/>
            <person name="Gundappa M.K."/>
        </authorList>
    </citation>
    <scope>NUCLEOTIDE SEQUENCE [LARGE SCALE GENOMIC DNA]</scope>
</reference>
<dbReference type="Gene3D" id="3.40.50.620">
    <property type="entry name" value="HUPs"/>
    <property type="match status" value="1"/>
</dbReference>
<dbReference type="GO" id="GO:0070183">
    <property type="term" value="P:mitochondrial tryptophanyl-tRNA aminoacylation"/>
    <property type="evidence" value="ECO:0007669"/>
    <property type="project" value="TreeGrafter"/>
</dbReference>
<evidence type="ECO:0000313" key="12">
    <source>
        <dbReference type="Proteomes" id="UP000314982"/>
    </source>
</evidence>
<dbReference type="PANTHER" id="PTHR43766">
    <property type="entry name" value="TRYPTOPHAN--TRNA LIGASE, MITOCHONDRIAL"/>
    <property type="match status" value="1"/>
</dbReference>
<keyword evidence="10" id="KW-0812">Transmembrane</keyword>
<keyword evidence="6 9" id="KW-0648">Protein biosynthesis</keyword>
<evidence type="ECO:0000256" key="2">
    <source>
        <dbReference type="ARBA" id="ARBA00013161"/>
    </source>
</evidence>
<keyword evidence="4 9" id="KW-0547">Nucleotide-binding</keyword>
<evidence type="ECO:0000256" key="5">
    <source>
        <dbReference type="ARBA" id="ARBA00022840"/>
    </source>
</evidence>
<sequence>MMLLSIDSHSHTLDLCSDYIPNHFFSNSYWFIFHSALLSLAICSCCSGLIGWLENVLYFYWPNGGYVLPLTVLPKHLHNSNTTMTTASQSASWQHTAQTPLQEPPGGCVFSLLQPTSVPHLGNYLGALESWVSLQSQYPSVLYSIVDLHSISQSQDPTLLRENILVMDASLLASGIDPETSILFQQSQVSEHAELSWILGCLTSIPPAQTPASVEDEK</sequence>
<evidence type="ECO:0000256" key="8">
    <source>
        <dbReference type="ARBA" id="ARBA00030268"/>
    </source>
</evidence>
<keyword evidence="5 9" id="KW-0067">ATP-binding</keyword>
<evidence type="ECO:0000313" key="11">
    <source>
        <dbReference type="Ensembl" id="ENSHHUP00000043336.1"/>
    </source>
</evidence>
<keyword evidence="10" id="KW-1133">Transmembrane helix</keyword>
<keyword evidence="10" id="KW-0472">Membrane</keyword>
<dbReference type="InterPro" id="IPR002306">
    <property type="entry name" value="Trp-tRNA-ligase"/>
</dbReference>
<keyword evidence="12" id="KW-1185">Reference proteome</keyword>
<dbReference type="AlphaFoldDB" id="A0A4W5MWH4"/>
<dbReference type="InterPro" id="IPR050203">
    <property type="entry name" value="Trp-tRNA_synthetase"/>
</dbReference>
<evidence type="ECO:0000256" key="6">
    <source>
        <dbReference type="ARBA" id="ARBA00022917"/>
    </source>
</evidence>
<dbReference type="GO" id="GO:0004830">
    <property type="term" value="F:tryptophan-tRNA ligase activity"/>
    <property type="evidence" value="ECO:0007669"/>
    <property type="project" value="UniProtKB-EC"/>
</dbReference>
<proteinExistence type="inferred from homology"/>
<evidence type="ECO:0000256" key="3">
    <source>
        <dbReference type="ARBA" id="ARBA00022598"/>
    </source>
</evidence>